<evidence type="ECO:0000256" key="2">
    <source>
        <dbReference type="SAM" id="MobiDB-lite"/>
    </source>
</evidence>
<evidence type="ECO:0000313" key="3">
    <source>
        <dbReference type="EMBL" id="KAG5466662.1"/>
    </source>
</evidence>
<dbReference type="KEGG" id="lmat:92510977"/>
<feature type="region of interest" description="Disordered" evidence="2">
    <location>
        <begin position="49"/>
        <end position="70"/>
    </location>
</feature>
<comment type="caution">
    <text evidence="3">The sequence shown here is derived from an EMBL/GenBank/DDBJ whole genome shotgun (WGS) entry which is preliminary data.</text>
</comment>
<name>A0A836FPJ0_9TRYP</name>
<dbReference type="OrthoDB" id="267260at2759"/>
<keyword evidence="1" id="KW-0175">Coiled coil</keyword>
<proteinExistence type="predicted"/>
<feature type="compositionally biased region" description="Low complexity" evidence="2">
    <location>
        <begin position="607"/>
        <end position="618"/>
    </location>
</feature>
<organism evidence="3 4">
    <name type="scientific">Leishmania martiniquensis</name>
    <dbReference type="NCBI Taxonomy" id="1580590"/>
    <lineage>
        <taxon>Eukaryota</taxon>
        <taxon>Discoba</taxon>
        <taxon>Euglenozoa</taxon>
        <taxon>Kinetoplastea</taxon>
        <taxon>Metakinetoplastina</taxon>
        <taxon>Trypanosomatida</taxon>
        <taxon>Trypanosomatidae</taxon>
        <taxon>Leishmaniinae</taxon>
        <taxon>Leishmania</taxon>
    </lineage>
</organism>
<feature type="region of interest" description="Disordered" evidence="2">
    <location>
        <begin position="648"/>
        <end position="700"/>
    </location>
</feature>
<dbReference type="GeneID" id="92510977"/>
<dbReference type="RefSeq" id="XP_067174570.1">
    <property type="nucleotide sequence ID" value="XM_067318465.1"/>
</dbReference>
<protein>
    <submittedName>
        <fullName evidence="3">Uncharacterized protein</fullName>
    </submittedName>
</protein>
<feature type="region of interest" description="Disordered" evidence="2">
    <location>
        <begin position="433"/>
        <end position="459"/>
    </location>
</feature>
<feature type="region of interest" description="Disordered" evidence="2">
    <location>
        <begin position="753"/>
        <end position="772"/>
    </location>
</feature>
<feature type="region of interest" description="Disordered" evidence="2">
    <location>
        <begin position="129"/>
        <end position="195"/>
    </location>
</feature>
<feature type="region of interest" description="Disordered" evidence="2">
    <location>
        <begin position="586"/>
        <end position="618"/>
    </location>
</feature>
<feature type="coiled-coil region" evidence="1">
    <location>
        <begin position="497"/>
        <end position="556"/>
    </location>
</feature>
<reference evidence="4" key="2">
    <citation type="journal article" date="2021" name="Sci. Data">
        <title>Chromosome-scale genome sequencing, assembly and annotation of six genomes from subfamily Leishmaniinae.</title>
        <authorList>
            <person name="Almutairi H."/>
            <person name="Urbaniak M.D."/>
            <person name="Bates M.D."/>
            <person name="Jariyapan N."/>
            <person name="Kwakye-Nuako G."/>
            <person name="Thomaz Soccol V."/>
            <person name="Al-Salem W.S."/>
            <person name="Dillon R.J."/>
            <person name="Bates P.A."/>
            <person name="Gatherer D."/>
        </authorList>
    </citation>
    <scope>NUCLEOTIDE SEQUENCE [LARGE SCALE GENOMIC DNA]</scope>
</reference>
<accession>A0A836FPJ0</accession>
<evidence type="ECO:0000256" key="1">
    <source>
        <dbReference type="SAM" id="Coils"/>
    </source>
</evidence>
<reference evidence="4" key="1">
    <citation type="journal article" date="2021" name="Microbiol. Resour. Announc.">
        <title>LGAAP: Leishmaniinae Genome Assembly and Annotation Pipeline.</title>
        <authorList>
            <person name="Almutairi H."/>
            <person name="Urbaniak M.D."/>
            <person name="Bates M.D."/>
            <person name="Jariyapan N."/>
            <person name="Kwakye-Nuako G."/>
            <person name="Thomaz-Soccol V."/>
            <person name="Al-Salem W.S."/>
            <person name="Dillon R.J."/>
            <person name="Bates P.A."/>
            <person name="Gatherer D."/>
        </authorList>
    </citation>
    <scope>NUCLEOTIDE SEQUENCE [LARGE SCALE GENOMIC DNA]</scope>
</reference>
<evidence type="ECO:0000313" key="4">
    <source>
        <dbReference type="Proteomes" id="UP000673552"/>
    </source>
</evidence>
<feature type="compositionally biased region" description="Low complexity" evidence="2">
    <location>
        <begin position="150"/>
        <end position="162"/>
    </location>
</feature>
<sequence>MSYAQRHRSRAELHQHELVQTPLRVSAASAAVQEGHTPVRLQDMAIGMQHQHQQPPLGDSGPGRSSSLWRRWNGSCEPGLDAHEGPTVCYLKPHSVTGANAIPWSETTSSVGSADVPRQPFHLLQHTPNRAAPPRLKASHKQFASPSSIATTPGAAAGQLPAQPSPSPRGGERAVDERRRTSPPCQPDLLQGTPATGLCRSQAHQASNESPPDNMFFAPSAPVFGASCATSSSRLCTSPSPASEAFAARLRNIIETRKQIELLVQKQRQDEEEMTQAIESLGEQSPCRSPQQPDGVVDRLLYEQALGERAAAFAALRKLKERGNHIVHKLYATAMAQQEQALELLATVEALRKANKRLKNALSSEGGVAGDGLGSGSAATWTGGSAAPAPSTVSELQEKVAMQRRVIDQMDQLMQNADRMLLAMRARVEAAERRASGAMVERQQPPPLPLTPGSATPNSGSPRCALVGGGGSAMVASPDVEAAIERLTARYTNDDDVAAVSAQLQRLLDRVAQLREALKREQAQRLHLEEVYGATYEETARNVALLERRLQRVECSRGVVYNSSSSGSGTNASPIPMERRILVAERSRGSDPAVADGSHHGNKEPCTLSQTSSRSSSSTPAITLFTAASVEDASTRAALADTAGQTALGGFRTVPNGKAGNERHGPKSRQSSEPAAAQSARWPRPYLGDCRGTDGSANDDAAAEAHTPLLGIPVPDVCSLGASARHSLNSRSSSASRRLVGFRPAKATDVTSRCLGSGSDKDDDEVHVAVGE</sequence>
<dbReference type="EMBL" id="JAFEUZ010000035">
    <property type="protein sequence ID" value="KAG5466662.1"/>
    <property type="molecule type" value="Genomic_DNA"/>
</dbReference>
<feature type="compositionally biased region" description="Basic and acidic residues" evidence="2">
    <location>
        <begin position="170"/>
        <end position="180"/>
    </location>
</feature>
<keyword evidence="4" id="KW-1185">Reference proteome</keyword>
<dbReference type="Proteomes" id="UP000673552">
    <property type="component" value="Unassembled WGS sequence"/>
</dbReference>
<gene>
    <name evidence="3" type="ORF">LSCM1_00831</name>
</gene>
<dbReference type="AlphaFoldDB" id="A0A836FPJ0"/>